<dbReference type="HOGENOM" id="CLU_049301_2_3_11"/>
<dbReference type="SUPFAM" id="SSF52402">
    <property type="entry name" value="Adenine nucleotide alpha hydrolases-like"/>
    <property type="match status" value="2"/>
</dbReference>
<evidence type="ECO:0000313" key="3">
    <source>
        <dbReference type="EMBL" id="ADH66551.1"/>
    </source>
</evidence>
<dbReference type="Pfam" id="PF00582">
    <property type="entry name" value="Usp"/>
    <property type="match status" value="2"/>
</dbReference>
<keyword evidence="4" id="KW-1185">Reference proteome</keyword>
<dbReference type="InterPro" id="IPR014729">
    <property type="entry name" value="Rossmann-like_a/b/a_fold"/>
</dbReference>
<dbReference type="PANTHER" id="PTHR46268:SF6">
    <property type="entry name" value="UNIVERSAL STRESS PROTEIN UP12"/>
    <property type="match status" value="1"/>
</dbReference>
<evidence type="ECO:0000256" key="1">
    <source>
        <dbReference type="ARBA" id="ARBA00008791"/>
    </source>
</evidence>
<dbReference type="InterPro" id="IPR006015">
    <property type="entry name" value="Universal_stress_UspA"/>
</dbReference>
<evidence type="ECO:0000313" key="4">
    <source>
        <dbReference type="Proteomes" id="UP000002219"/>
    </source>
</evidence>
<protein>
    <submittedName>
        <fullName evidence="3">UspA domain protein</fullName>
    </submittedName>
</protein>
<gene>
    <name evidence="3" type="ordered locus">Ndas_1110</name>
</gene>
<dbReference type="Proteomes" id="UP000002219">
    <property type="component" value="Chromosome 1"/>
</dbReference>
<dbReference type="KEGG" id="nda:Ndas_1110"/>
<dbReference type="EMBL" id="CP002040">
    <property type="protein sequence ID" value="ADH66551.1"/>
    <property type="molecule type" value="Genomic_DNA"/>
</dbReference>
<dbReference type="Gene3D" id="3.40.50.620">
    <property type="entry name" value="HUPs"/>
    <property type="match status" value="2"/>
</dbReference>
<reference evidence="3 4" key="1">
    <citation type="journal article" date="2010" name="Stand. Genomic Sci.">
        <title>Complete genome sequence of Nocardiopsis dassonvillei type strain (IMRU 509).</title>
        <authorList>
            <person name="Sun H."/>
            <person name="Lapidus A."/>
            <person name="Nolan M."/>
            <person name="Lucas S."/>
            <person name="Del Rio T.G."/>
            <person name="Tice H."/>
            <person name="Cheng J.F."/>
            <person name="Tapia R."/>
            <person name="Han C."/>
            <person name="Goodwin L."/>
            <person name="Pitluck S."/>
            <person name="Pagani I."/>
            <person name="Ivanova N."/>
            <person name="Mavromatis K."/>
            <person name="Mikhailova N."/>
            <person name="Pati A."/>
            <person name="Chen A."/>
            <person name="Palaniappan K."/>
            <person name="Land M."/>
            <person name="Hauser L."/>
            <person name="Chang Y.J."/>
            <person name="Jeffries C.D."/>
            <person name="Djao O.D."/>
            <person name="Rohde M."/>
            <person name="Sikorski J."/>
            <person name="Goker M."/>
            <person name="Woyke T."/>
            <person name="Bristow J."/>
            <person name="Eisen J.A."/>
            <person name="Markowitz V."/>
            <person name="Hugenholtz P."/>
            <person name="Kyrpides N.C."/>
            <person name="Klenk H.P."/>
        </authorList>
    </citation>
    <scope>NUCLEOTIDE SEQUENCE [LARGE SCALE GENOMIC DNA]</scope>
    <source>
        <strain evidence="4">ATCC 23218 / DSM 43111 / CIP 107115 / JCM 7437 / KCTC 9190 / NBRC 14626 / NCTC 10488 / NRRL B-5397 / IMRU 509</strain>
    </source>
</reference>
<comment type="similarity">
    <text evidence="1">Belongs to the universal stress protein A family.</text>
</comment>
<feature type="domain" description="UspA" evidence="2">
    <location>
        <begin position="160"/>
        <end position="298"/>
    </location>
</feature>
<dbReference type="AlphaFoldDB" id="D7B1G0"/>
<dbReference type="PANTHER" id="PTHR46268">
    <property type="entry name" value="STRESS RESPONSE PROTEIN NHAX"/>
    <property type="match status" value="1"/>
</dbReference>
<proteinExistence type="inferred from homology"/>
<dbReference type="CDD" id="cd23659">
    <property type="entry name" value="USP_At3g01520-like"/>
    <property type="match status" value="1"/>
</dbReference>
<dbReference type="InterPro" id="IPR006016">
    <property type="entry name" value="UspA"/>
</dbReference>
<evidence type="ECO:0000259" key="2">
    <source>
        <dbReference type="Pfam" id="PF00582"/>
    </source>
</evidence>
<organism evidence="3 4">
    <name type="scientific">Nocardiopsis dassonvillei (strain ATCC 23218 / DSM 43111 / CIP 107115 / JCM 7437 / KCTC 9190 / NBRC 14626 / NCTC 10488 / NRRL B-5397 / IMRU 509)</name>
    <name type="common">Actinomadura dassonvillei</name>
    <dbReference type="NCBI Taxonomy" id="446468"/>
    <lineage>
        <taxon>Bacteria</taxon>
        <taxon>Bacillati</taxon>
        <taxon>Actinomycetota</taxon>
        <taxon>Actinomycetes</taxon>
        <taxon>Streptosporangiales</taxon>
        <taxon>Nocardiopsidaceae</taxon>
        <taxon>Nocardiopsis</taxon>
    </lineage>
</organism>
<dbReference type="eggNOG" id="COG0589">
    <property type="taxonomic scope" value="Bacteria"/>
</dbReference>
<dbReference type="GeneID" id="91489192"/>
<accession>D7B1G0</accession>
<dbReference type="PRINTS" id="PR01438">
    <property type="entry name" value="UNVRSLSTRESS"/>
</dbReference>
<feature type="domain" description="UspA" evidence="2">
    <location>
        <begin position="15"/>
        <end position="150"/>
    </location>
</feature>
<sequence>MVGKGVDTVGETGGPVVVGVGHTSRDWTVVGWAAAEAADRGAELVVVRAEGAEHPGEPFVRLRTSLFGHGDGGAGHAPAEEAALAARDHPGLAVRTESVRADPSAALVAASRRAALVVVGSRGPDALRFPPDAVGPRVCAYAACPVAVVPPQASLERCGHVVAGVDGSPDSDAALRFALEEAARRGARLTVLHVRPSAEAVGRLTLDLVGPEAVMLHAERRMHRMVDEARDERTGDVAVRILVLVRHDHPAHALVEAAGTADVVVVGARGTGGFRGLLLGSVSQKVLHRSPVPVVVARVHTGRSARSARSPQG</sequence>
<name>D7B1G0_NOCDD</name>
<dbReference type="RefSeq" id="WP_013152158.1">
    <property type="nucleotide sequence ID" value="NC_014210.1"/>
</dbReference>